<comment type="caution">
    <text evidence="3">The sequence shown here is derived from an EMBL/GenBank/DDBJ whole genome shotgun (WGS) entry which is preliminary data.</text>
</comment>
<feature type="compositionally biased region" description="Basic and acidic residues" evidence="2">
    <location>
        <begin position="164"/>
        <end position="176"/>
    </location>
</feature>
<feature type="region of interest" description="Disordered" evidence="2">
    <location>
        <begin position="1968"/>
        <end position="1995"/>
    </location>
</feature>
<protein>
    <submittedName>
        <fullName evidence="3">Uncharacterized protein</fullName>
    </submittedName>
</protein>
<feature type="compositionally biased region" description="Acidic residues" evidence="2">
    <location>
        <begin position="1417"/>
        <end position="1438"/>
    </location>
</feature>
<feature type="compositionally biased region" description="Polar residues" evidence="2">
    <location>
        <begin position="538"/>
        <end position="550"/>
    </location>
</feature>
<feature type="compositionally biased region" description="Acidic residues" evidence="2">
    <location>
        <begin position="1537"/>
        <end position="1554"/>
    </location>
</feature>
<feature type="region of interest" description="Disordered" evidence="2">
    <location>
        <begin position="1308"/>
        <end position="1342"/>
    </location>
</feature>
<dbReference type="EMBL" id="QXFY01000037">
    <property type="protein sequence ID" value="KAE9360964.1"/>
    <property type="molecule type" value="Genomic_DNA"/>
</dbReference>
<feature type="region of interest" description="Disordered" evidence="2">
    <location>
        <begin position="1519"/>
        <end position="1615"/>
    </location>
</feature>
<feature type="compositionally biased region" description="Acidic residues" evidence="2">
    <location>
        <begin position="1656"/>
        <end position="1670"/>
    </location>
</feature>
<feature type="compositionally biased region" description="Polar residues" evidence="2">
    <location>
        <begin position="239"/>
        <end position="251"/>
    </location>
</feature>
<feature type="region of interest" description="Disordered" evidence="2">
    <location>
        <begin position="2018"/>
        <end position="2049"/>
    </location>
</feature>
<accession>A0A6G0SJU5</accession>
<feature type="region of interest" description="Disordered" evidence="2">
    <location>
        <begin position="395"/>
        <end position="457"/>
    </location>
</feature>
<feature type="compositionally biased region" description="Low complexity" evidence="2">
    <location>
        <begin position="1719"/>
        <end position="1740"/>
    </location>
</feature>
<evidence type="ECO:0000256" key="2">
    <source>
        <dbReference type="SAM" id="MobiDB-lite"/>
    </source>
</evidence>
<keyword evidence="1" id="KW-0175">Coiled coil</keyword>
<feature type="compositionally biased region" description="Low complexity" evidence="2">
    <location>
        <begin position="99"/>
        <end position="112"/>
    </location>
</feature>
<feature type="region of interest" description="Disordered" evidence="2">
    <location>
        <begin position="785"/>
        <end position="993"/>
    </location>
</feature>
<name>A0A6G0SJU5_9STRA</name>
<evidence type="ECO:0000256" key="1">
    <source>
        <dbReference type="SAM" id="Coils"/>
    </source>
</evidence>
<feature type="compositionally biased region" description="Basic residues" evidence="2">
    <location>
        <begin position="824"/>
        <end position="834"/>
    </location>
</feature>
<feature type="compositionally biased region" description="Pro residues" evidence="2">
    <location>
        <begin position="1"/>
        <end position="10"/>
    </location>
</feature>
<organism evidence="3 4">
    <name type="scientific">Phytophthora fragariae</name>
    <dbReference type="NCBI Taxonomy" id="53985"/>
    <lineage>
        <taxon>Eukaryota</taxon>
        <taxon>Sar</taxon>
        <taxon>Stramenopiles</taxon>
        <taxon>Oomycota</taxon>
        <taxon>Peronosporomycetes</taxon>
        <taxon>Peronosporales</taxon>
        <taxon>Peronosporaceae</taxon>
        <taxon>Phytophthora</taxon>
    </lineage>
</organism>
<evidence type="ECO:0000313" key="3">
    <source>
        <dbReference type="EMBL" id="KAE9360964.1"/>
    </source>
</evidence>
<feature type="compositionally biased region" description="Polar residues" evidence="2">
    <location>
        <begin position="722"/>
        <end position="731"/>
    </location>
</feature>
<proteinExistence type="predicted"/>
<feature type="region of interest" description="Disordered" evidence="2">
    <location>
        <begin position="1630"/>
        <end position="1740"/>
    </location>
</feature>
<reference evidence="3 4" key="1">
    <citation type="submission" date="2018-09" db="EMBL/GenBank/DDBJ databases">
        <title>Genomic investigation of the strawberry pathogen Phytophthora fragariae indicates pathogenicity is determined by transcriptional variation in three key races.</title>
        <authorList>
            <person name="Adams T.M."/>
            <person name="Armitage A.D."/>
            <person name="Sobczyk M.K."/>
            <person name="Bates H.J."/>
            <person name="Dunwell J.M."/>
            <person name="Nellist C.F."/>
            <person name="Harrison R.J."/>
        </authorList>
    </citation>
    <scope>NUCLEOTIDE SEQUENCE [LARGE SCALE GENOMIC DNA]</scope>
    <source>
        <strain evidence="3 4">NOV-77</strain>
    </source>
</reference>
<feature type="compositionally biased region" description="Polar residues" evidence="2">
    <location>
        <begin position="568"/>
        <end position="579"/>
    </location>
</feature>
<gene>
    <name evidence="3" type="ORF">PF008_g1492</name>
</gene>
<evidence type="ECO:0000313" key="4">
    <source>
        <dbReference type="Proteomes" id="UP000486351"/>
    </source>
</evidence>
<feature type="compositionally biased region" description="Polar residues" evidence="2">
    <location>
        <begin position="121"/>
        <end position="136"/>
    </location>
</feature>
<feature type="compositionally biased region" description="Acidic residues" evidence="2">
    <location>
        <begin position="1910"/>
        <end position="1933"/>
    </location>
</feature>
<feature type="compositionally biased region" description="Polar residues" evidence="2">
    <location>
        <begin position="1900"/>
        <end position="1909"/>
    </location>
</feature>
<feature type="compositionally biased region" description="Low complexity" evidence="2">
    <location>
        <begin position="28"/>
        <end position="42"/>
    </location>
</feature>
<feature type="compositionally biased region" description="Low complexity" evidence="2">
    <location>
        <begin position="580"/>
        <end position="589"/>
    </location>
</feature>
<feature type="compositionally biased region" description="Low complexity" evidence="2">
    <location>
        <begin position="790"/>
        <end position="809"/>
    </location>
</feature>
<feature type="region of interest" description="Disordered" evidence="2">
    <location>
        <begin position="520"/>
        <end position="734"/>
    </location>
</feature>
<feature type="compositionally biased region" description="Basic and acidic residues" evidence="2">
    <location>
        <begin position="1319"/>
        <end position="1335"/>
    </location>
</feature>
<dbReference type="Proteomes" id="UP000486351">
    <property type="component" value="Unassembled WGS sequence"/>
</dbReference>
<feature type="compositionally biased region" description="Acidic residues" evidence="2">
    <location>
        <begin position="1863"/>
        <end position="1878"/>
    </location>
</feature>
<feature type="region of interest" description="Disordered" evidence="2">
    <location>
        <begin position="1"/>
        <end position="251"/>
    </location>
</feature>
<feature type="compositionally biased region" description="Polar residues" evidence="2">
    <location>
        <begin position="396"/>
        <end position="419"/>
    </location>
</feature>
<feature type="compositionally biased region" description="Low complexity" evidence="2">
    <location>
        <begin position="484"/>
        <end position="495"/>
    </location>
</feature>
<feature type="region of interest" description="Disordered" evidence="2">
    <location>
        <begin position="484"/>
        <end position="503"/>
    </location>
</feature>
<feature type="compositionally biased region" description="Basic and acidic residues" evidence="2">
    <location>
        <begin position="1934"/>
        <end position="1945"/>
    </location>
</feature>
<feature type="region of interest" description="Disordered" evidence="2">
    <location>
        <begin position="1395"/>
        <end position="1438"/>
    </location>
</feature>
<feature type="compositionally biased region" description="Polar residues" evidence="2">
    <location>
        <begin position="867"/>
        <end position="886"/>
    </location>
</feature>
<feature type="coiled-coil region" evidence="1">
    <location>
        <begin position="312"/>
        <end position="360"/>
    </location>
</feature>
<sequence>MERKVPPPAPRGFGAPPAGVQAPFARRSGPPSAFPPSSSEQSAPPPPPQQPHAPQSFGFQGARGPVNTSAGATRRGWRPGRTGGRHDSPLYGKHRKRPSSSSIDSNVSWSGSEIDGFGAAQTEQEQEQVSRLSWASSVAAKEDAPQGAASAASLFGAPTAASELETKQETGSEAERGVQPPKTPLGKPTLDDEGGISAAQRVRMELSAHAGSRPASLSNSSENVFVDTPPPVYDEEKNGPQSCPSTFNNTRQPQFSIDKLRQLRSNELVASKLLPTRTSVNSLMGYVRELQLSEASLRKQLVKTKQHTEEELTHSLSKVSELEKTMQEVERDREEARRKLEEQEQLIRDLAAKLKQAETAKARSSAPSGVDELPPIAEEVSAHLETPVTAVEQPAVQETHTTEGSTQTPALPTQPTVTRQVEGPAPPLHPDQPMDNSRSAQFGLASPRSPNRPLWDPWASGGATPMKNLPPVFTIGSTGLDPVVSSSTPAAQSSSGDANSSATGEYELKSVLMSPRRVQGQVEAPNTGDSAQIEETESTVAHPQQDFSPQYPTPVFNVGAVPSPPYPQEQNFVSPAMQNESQSESTQQEVSRMESPSQDEPVLPVAETPPPSEWSDLPAQKNNHPGVSPVATGIESSEGVTSPAPAIDGVASGILLPPPATAEDVSPQEIAPDVVSPPRDSNSQSEQRPDAQTSNVTTGDMDAPPAVSAPTPPASSPPKALQKTTKTSTAEPVSLETLLVDFFTEVDKKQLKMAKVYGKRYAGREKWLFAELTKRYGAAKVGALKTRFETGSTSGASDSNTSSSDANNDQNTAKPSDTSDRQKTGRQGHPRHPQFFHPPSPASTVDLSANMPPVPPPVVLPPENDTPDSQTPETANGTETPSSPSGKMSPGRGARLSPRQRRSGGNIPPFSGPPPPSFPMGQHANQGTESAPAAADGPPAMNGLPPPAQRKEPTGQFSRPAPPSLGGMDNNPPTIGLRQRHNASGAAAQGQSNNVAEAPAVTLEGLLKELYKKHQPDKLKYVPIVAKQYAGKESELVGLLKGKYGALSVKPLEENLEVLERAHRARMGSKSAGKNRGCFVRTMSLVFWLSVLLYFSLGAVFVSFVVLDAWECHGLDNDEQELESAEECTPLKKELDTFTYERVGDYVVQSHPESCFCSEWKARESALLTNLSGADLVNLARMVPFSPDSFGAPWIASVKEQVPSQEFYDSYAKPVVDVSLDVGSFVWASVVELAGFDEAAEKKLAVISDVVENDTADVALVDDEGELDTLMNSLKESYGEVDTEGFVGEAEFAGERYGDAEVEAAVIPDPSEQLPIENENDRFQDERQTQERDSIATDDGSVGDDDAVVLAVEAALVTEDNVSFASEELEAEQHATVDLPIDELESEVDPVMEETEASFDVRENEETEASLNVSGNEDTEASLDVSENEDTEASLDVSENDSVDVAVINNVDGAADIIDGESSAESEEVVEMEVRQEGLDLSYPETVAGQTEYVSVEPTGDVSVDSAESLSTDLNEGTHAAMSDDDVEGSAASGDVEVAESEVELDDVSLDETEKEAGLATNASEEDEPSESGVAVAEAEVSTPGEVSEVEVENVDEESANPAGLETEAASDDYHVMTPSEVLESVVEDVDGESSVSVDMEVSAEPESETVPVSEVYDDSVFEAGDDDADVGNSIDFVPEEEGMSPDDNDISNALDEEPIVTDSDAVGTSDVAEEETVFEASSTSSSSEEAAVNEDAVVSEEAVLDEEAVIDENAIEDDEAVVAEVGEDGDEHVEVDLAVPVEVEDVMSAEDDAGLDDHGVQVVDYNEEDGPSALAETEAETAGLTLEEDGLAALGETETETAELAVVEDVDSLVVEGLDSVEAPDDEAPELIEDNIEEASAPVEVETIAEEGEAEAKYDSSSSENGAENSDDGSNDAEVVEDNVESTDPIDVETERSVSEHDLVGDLVEESGTIEASEMLGDDVATFTDSADEPSEQVASQEIADGSELSAVAVDEEVAVTDTNDEESMVDVDEVQDSAEVSTVGIHEESSGSLQELSAPATEEAESGGLASAVNEVLARLVEPFEAAKTAAPAVTTEGDHVVDEL</sequence>
<feature type="compositionally biased region" description="Polar residues" evidence="2">
    <location>
        <begin position="679"/>
        <end position="698"/>
    </location>
</feature>
<feature type="compositionally biased region" description="Acidic residues" evidence="2">
    <location>
        <begin position="1678"/>
        <end position="1700"/>
    </location>
</feature>
<feature type="region of interest" description="Disordered" evidence="2">
    <location>
        <begin position="1861"/>
        <end position="1953"/>
    </location>
</feature>
<feature type="compositionally biased region" description="Acidic residues" evidence="2">
    <location>
        <begin position="1588"/>
        <end position="1599"/>
    </location>
</feature>